<proteinExistence type="predicted"/>
<feature type="non-terminal residue" evidence="2">
    <location>
        <position position="1"/>
    </location>
</feature>
<dbReference type="Proteomes" id="UP000070376">
    <property type="component" value="Unassembled WGS sequence"/>
</dbReference>
<keyword evidence="1" id="KW-1133">Transmembrane helix</keyword>
<gene>
    <name evidence="2" type="ORF">HMPREF3213_02344</name>
</gene>
<dbReference type="AlphaFoldDB" id="A0A133KL33"/>
<dbReference type="EMBL" id="LRPN01000095">
    <property type="protein sequence ID" value="KWZ80234.1"/>
    <property type="molecule type" value="Genomic_DNA"/>
</dbReference>
<evidence type="ECO:0000313" key="2">
    <source>
        <dbReference type="EMBL" id="KWZ80234.1"/>
    </source>
</evidence>
<evidence type="ECO:0000256" key="1">
    <source>
        <dbReference type="SAM" id="Phobius"/>
    </source>
</evidence>
<keyword evidence="1" id="KW-0472">Membrane</keyword>
<reference evidence="3" key="1">
    <citation type="submission" date="2016-01" db="EMBL/GenBank/DDBJ databases">
        <authorList>
            <person name="Mitreva M."/>
            <person name="Pepin K.H."/>
            <person name="Mihindukulasuriya K.A."/>
            <person name="Fulton R."/>
            <person name="Fronick C."/>
            <person name="O'Laughlin M."/>
            <person name="Miner T."/>
            <person name="Herter B."/>
            <person name="Rosa B.A."/>
            <person name="Cordes M."/>
            <person name="Tomlinson C."/>
            <person name="Wollam A."/>
            <person name="Palsikar V.B."/>
            <person name="Mardis E.R."/>
            <person name="Wilson R.K."/>
        </authorList>
    </citation>
    <scope>NUCLEOTIDE SEQUENCE [LARGE SCALE GENOMIC DNA]</scope>
    <source>
        <strain evidence="3">GED7749B</strain>
    </source>
</reference>
<comment type="caution">
    <text evidence="2">The sequence shown here is derived from an EMBL/GenBank/DDBJ whole genome shotgun (WGS) entry which is preliminary data.</text>
</comment>
<feature type="transmembrane region" description="Helical" evidence="1">
    <location>
        <begin position="20"/>
        <end position="37"/>
    </location>
</feature>
<name>A0A133KL33_HEYCO</name>
<keyword evidence="1" id="KW-0812">Transmembrane</keyword>
<evidence type="ECO:0000313" key="3">
    <source>
        <dbReference type="Proteomes" id="UP000070376"/>
    </source>
</evidence>
<sequence length="54" mass="5975">FGAFLTGVIIQYLGLRSVTPLAALLEIVLGVVFFFRFRGKKLTFTNQESFSSSS</sequence>
<organism evidence="2 3">
    <name type="scientific">Heyndrickxia coagulans</name>
    <name type="common">Weizmannia coagulans</name>
    <dbReference type="NCBI Taxonomy" id="1398"/>
    <lineage>
        <taxon>Bacteria</taxon>
        <taxon>Bacillati</taxon>
        <taxon>Bacillota</taxon>
        <taxon>Bacilli</taxon>
        <taxon>Bacillales</taxon>
        <taxon>Bacillaceae</taxon>
        <taxon>Heyndrickxia</taxon>
    </lineage>
</organism>
<accession>A0A133KL33</accession>
<protein>
    <submittedName>
        <fullName evidence="2">Uncharacterized protein</fullName>
    </submittedName>
</protein>